<gene>
    <name evidence="2" type="ORF">M0812_12963</name>
</gene>
<feature type="compositionally biased region" description="Polar residues" evidence="1">
    <location>
        <begin position="1"/>
        <end position="15"/>
    </location>
</feature>
<dbReference type="AlphaFoldDB" id="A0AAV7ZJS3"/>
<protein>
    <recommendedName>
        <fullName evidence="4">DOMON domain-containing protein</fullName>
    </recommendedName>
</protein>
<evidence type="ECO:0000256" key="1">
    <source>
        <dbReference type="SAM" id="MobiDB-lite"/>
    </source>
</evidence>
<dbReference type="Proteomes" id="UP001146793">
    <property type="component" value="Unassembled WGS sequence"/>
</dbReference>
<sequence>MSPLSPKQKQQNQEILNGEKDDYGIHAQIFNSSDDSKIGNEFQVNNYTNSYQMEPVIASIGTNNERFVVAWISYGQDGAEFGIFAQMYNSSDDSKIDKEFQVNNYTTFDQSSPSIASIGNNNEKFVIT</sequence>
<dbReference type="EMBL" id="JANTQA010000029">
    <property type="protein sequence ID" value="KAJ3440962.1"/>
    <property type="molecule type" value="Genomic_DNA"/>
</dbReference>
<name>A0AAV7ZJS3_9EUKA</name>
<comment type="caution">
    <text evidence="2">The sequence shown here is derived from an EMBL/GenBank/DDBJ whole genome shotgun (WGS) entry which is preliminary data.</text>
</comment>
<feature type="region of interest" description="Disordered" evidence="1">
    <location>
        <begin position="1"/>
        <end position="20"/>
    </location>
</feature>
<evidence type="ECO:0000313" key="2">
    <source>
        <dbReference type="EMBL" id="KAJ3440962.1"/>
    </source>
</evidence>
<evidence type="ECO:0000313" key="3">
    <source>
        <dbReference type="Proteomes" id="UP001146793"/>
    </source>
</evidence>
<accession>A0AAV7ZJS3</accession>
<evidence type="ECO:0008006" key="4">
    <source>
        <dbReference type="Google" id="ProtNLM"/>
    </source>
</evidence>
<reference evidence="2" key="1">
    <citation type="submission" date="2022-08" db="EMBL/GenBank/DDBJ databases">
        <title>Novel sulphate-reducing endosymbionts in the free-living metamonad Anaeramoeba.</title>
        <authorList>
            <person name="Jerlstrom-Hultqvist J."/>
            <person name="Cepicka I."/>
            <person name="Gallot-Lavallee L."/>
            <person name="Salas-Leiva D."/>
            <person name="Curtis B.A."/>
            <person name="Zahonova K."/>
            <person name="Pipaliya S."/>
            <person name="Dacks J."/>
            <person name="Roger A.J."/>
        </authorList>
    </citation>
    <scope>NUCLEOTIDE SEQUENCE</scope>
    <source>
        <strain evidence="2">Busselton2</strain>
    </source>
</reference>
<organism evidence="2 3">
    <name type="scientific">Anaeramoeba flamelloides</name>
    <dbReference type="NCBI Taxonomy" id="1746091"/>
    <lineage>
        <taxon>Eukaryota</taxon>
        <taxon>Metamonada</taxon>
        <taxon>Anaeramoebidae</taxon>
        <taxon>Anaeramoeba</taxon>
    </lineage>
</organism>
<proteinExistence type="predicted"/>